<dbReference type="RefSeq" id="WP_060589933.1">
    <property type="nucleotide sequence ID" value="NZ_CP031418.1"/>
</dbReference>
<dbReference type="AlphaFoldDB" id="A0A0H5NCW3"/>
<name>A0A0H5NCW3_NOCFR</name>
<accession>A0A0H5NCW3</accession>
<reference evidence="3" key="1">
    <citation type="submission" date="2015-03" db="EMBL/GenBank/DDBJ databases">
        <authorList>
            <consortium name="Pathogen Informatics"/>
        </authorList>
    </citation>
    <scope>NUCLEOTIDE SEQUENCE [LARGE SCALE GENOMIC DNA]</scope>
    <source>
        <strain evidence="3">NCTC11134</strain>
    </source>
</reference>
<sequence length="129" mass="14361">MSRGQTPRTPYYFPRMKFRAWKRSAARRYLAGGLRVREHWKLLAEDECVLMPSREWRCARTDPAHLATAEHRRRAEQAPAFAALIAYVLASPQVGTLPAWATTPATGAGPSDADTEEAGREEAPGQVRG</sequence>
<feature type="compositionally biased region" description="Low complexity" evidence="1">
    <location>
        <begin position="100"/>
        <end position="110"/>
    </location>
</feature>
<feature type="region of interest" description="Disordered" evidence="1">
    <location>
        <begin position="100"/>
        <end position="129"/>
    </location>
</feature>
<proteinExistence type="predicted"/>
<protein>
    <submittedName>
        <fullName evidence="2">Uncharacterized protein</fullName>
    </submittedName>
</protein>
<dbReference type="KEGG" id="nfr:ERS450000_00260"/>
<organism evidence="2 3">
    <name type="scientific">Nocardia farcinica</name>
    <dbReference type="NCBI Taxonomy" id="37329"/>
    <lineage>
        <taxon>Bacteria</taxon>
        <taxon>Bacillati</taxon>
        <taxon>Actinomycetota</taxon>
        <taxon>Actinomycetes</taxon>
        <taxon>Mycobacteriales</taxon>
        <taxon>Nocardiaceae</taxon>
        <taxon>Nocardia</taxon>
    </lineage>
</organism>
<evidence type="ECO:0000256" key="1">
    <source>
        <dbReference type="SAM" id="MobiDB-lite"/>
    </source>
</evidence>
<dbReference type="Proteomes" id="UP000057820">
    <property type="component" value="Chromosome 1"/>
</dbReference>
<evidence type="ECO:0000313" key="2">
    <source>
        <dbReference type="EMBL" id="CRY73680.1"/>
    </source>
</evidence>
<gene>
    <name evidence="2" type="ORF">ERS450000_00260</name>
</gene>
<dbReference type="EMBL" id="LN868938">
    <property type="protein sequence ID" value="CRY73680.1"/>
    <property type="molecule type" value="Genomic_DNA"/>
</dbReference>
<evidence type="ECO:0000313" key="3">
    <source>
        <dbReference type="Proteomes" id="UP000057820"/>
    </source>
</evidence>